<dbReference type="SUPFAM" id="SSF50729">
    <property type="entry name" value="PH domain-like"/>
    <property type="match status" value="1"/>
</dbReference>
<dbReference type="SMART" id="SM00228">
    <property type="entry name" value="PDZ"/>
    <property type="match status" value="1"/>
</dbReference>
<feature type="compositionally biased region" description="Pro residues" evidence="1">
    <location>
        <begin position="548"/>
        <end position="564"/>
    </location>
</feature>
<evidence type="ECO:0000259" key="4">
    <source>
        <dbReference type="PROSITE" id="PS50190"/>
    </source>
</evidence>
<dbReference type="SMART" id="SM00233">
    <property type="entry name" value="PH"/>
    <property type="match status" value="1"/>
</dbReference>
<dbReference type="SMART" id="SM00222">
    <property type="entry name" value="Sec7"/>
    <property type="match status" value="1"/>
</dbReference>
<dbReference type="InParanoid" id="A0A7M7KV72"/>
<feature type="domain" description="SEC7" evidence="4">
    <location>
        <begin position="570"/>
        <end position="759"/>
    </location>
</feature>
<feature type="compositionally biased region" description="Low complexity" evidence="1">
    <location>
        <begin position="467"/>
        <end position="482"/>
    </location>
</feature>
<dbReference type="RefSeq" id="XP_022672499.1">
    <property type="nucleotide sequence ID" value="XM_022816764.1"/>
</dbReference>
<dbReference type="SUPFAM" id="SSF50156">
    <property type="entry name" value="PDZ domain-like"/>
    <property type="match status" value="1"/>
</dbReference>
<evidence type="ECO:0000259" key="3">
    <source>
        <dbReference type="PROSITE" id="PS50106"/>
    </source>
</evidence>
<feature type="compositionally biased region" description="Polar residues" evidence="1">
    <location>
        <begin position="145"/>
        <end position="160"/>
    </location>
</feature>
<proteinExistence type="predicted"/>
<dbReference type="CTD" id="42665"/>
<feature type="region of interest" description="Disordered" evidence="1">
    <location>
        <begin position="1096"/>
        <end position="1128"/>
    </location>
</feature>
<dbReference type="OrthoDB" id="2157641at2759"/>
<dbReference type="CDD" id="cd00171">
    <property type="entry name" value="Sec7"/>
    <property type="match status" value="1"/>
</dbReference>
<dbReference type="GeneID" id="111255107"/>
<feature type="compositionally biased region" description="Polar residues" evidence="1">
    <location>
        <begin position="209"/>
        <end position="218"/>
    </location>
</feature>
<dbReference type="EnsemblMetazoa" id="XM_022816763">
    <property type="protein sequence ID" value="XP_022672498"/>
    <property type="gene ID" value="LOC111255107"/>
</dbReference>
<dbReference type="CDD" id="cd00136">
    <property type="entry name" value="PDZ_canonical"/>
    <property type="match status" value="1"/>
</dbReference>
<dbReference type="KEGG" id="vde:111255107"/>
<dbReference type="SUPFAM" id="SSF48425">
    <property type="entry name" value="Sec7 domain"/>
    <property type="match status" value="1"/>
</dbReference>
<dbReference type="PROSITE" id="PS50106">
    <property type="entry name" value="PDZ"/>
    <property type="match status" value="1"/>
</dbReference>
<feature type="compositionally biased region" description="Polar residues" evidence="1">
    <location>
        <begin position="105"/>
        <end position="117"/>
    </location>
</feature>
<keyword evidence="6" id="KW-1185">Reference proteome</keyword>
<dbReference type="Gene3D" id="1.10.1000.11">
    <property type="entry name" value="Arf Nucleotide-binding Site Opener,domain 2"/>
    <property type="match status" value="1"/>
</dbReference>
<feature type="compositionally biased region" description="Low complexity" evidence="1">
    <location>
        <begin position="82"/>
        <end position="98"/>
    </location>
</feature>
<organism evidence="5 6">
    <name type="scientific">Varroa destructor</name>
    <name type="common">Honeybee mite</name>
    <dbReference type="NCBI Taxonomy" id="109461"/>
    <lineage>
        <taxon>Eukaryota</taxon>
        <taxon>Metazoa</taxon>
        <taxon>Ecdysozoa</taxon>
        <taxon>Arthropoda</taxon>
        <taxon>Chelicerata</taxon>
        <taxon>Arachnida</taxon>
        <taxon>Acari</taxon>
        <taxon>Parasitiformes</taxon>
        <taxon>Mesostigmata</taxon>
        <taxon>Gamasina</taxon>
        <taxon>Dermanyssoidea</taxon>
        <taxon>Varroidae</taxon>
        <taxon>Varroa</taxon>
    </lineage>
</organism>
<feature type="region of interest" description="Disordered" evidence="1">
    <location>
        <begin position="82"/>
        <end position="180"/>
    </location>
</feature>
<feature type="compositionally biased region" description="Low complexity" evidence="1">
    <location>
        <begin position="998"/>
        <end position="1017"/>
    </location>
</feature>
<dbReference type="InterPro" id="IPR036034">
    <property type="entry name" value="PDZ_sf"/>
</dbReference>
<feature type="compositionally biased region" description="Basic and acidic residues" evidence="1">
    <location>
        <begin position="339"/>
        <end position="348"/>
    </location>
</feature>
<feature type="compositionally biased region" description="Polar residues" evidence="1">
    <location>
        <begin position="250"/>
        <end position="268"/>
    </location>
</feature>
<feature type="region of interest" description="Disordered" evidence="1">
    <location>
        <begin position="428"/>
        <end position="488"/>
    </location>
</feature>
<evidence type="ECO:0000259" key="2">
    <source>
        <dbReference type="PROSITE" id="PS50003"/>
    </source>
</evidence>
<dbReference type="InterPro" id="IPR000904">
    <property type="entry name" value="Sec7_dom"/>
</dbReference>
<feature type="compositionally biased region" description="Low complexity" evidence="1">
    <location>
        <begin position="1096"/>
        <end position="1112"/>
    </location>
</feature>
<dbReference type="GO" id="GO:0005085">
    <property type="term" value="F:guanyl-nucleotide exchange factor activity"/>
    <property type="evidence" value="ECO:0007669"/>
    <property type="project" value="InterPro"/>
</dbReference>
<dbReference type="PROSITE" id="PS50190">
    <property type="entry name" value="SEC7"/>
    <property type="match status" value="1"/>
</dbReference>
<feature type="region of interest" description="Disordered" evidence="1">
    <location>
        <begin position="337"/>
        <end position="358"/>
    </location>
</feature>
<dbReference type="GO" id="GO:0032012">
    <property type="term" value="P:regulation of ARF protein signal transduction"/>
    <property type="evidence" value="ECO:0007669"/>
    <property type="project" value="InterPro"/>
</dbReference>
<feature type="compositionally biased region" description="Basic and acidic residues" evidence="1">
    <location>
        <begin position="1019"/>
        <end position="1032"/>
    </location>
</feature>
<dbReference type="Pfam" id="PF15410">
    <property type="entry name" value="PH_9"/>
    <property type="match status" value="1"/>
</dbReference>
<dbReference type="InterPro" id="IPR001478">
    <property type="entry name" value="PDZ"/>
</dbReference>
<feature type="region of interest" description="Disordered" evidence="1">
    <location>
        <begin position="209"/>
        <end position="272"/>
    </location>
</feature>
<dbReference type="InterPro" id="IPR035999">
    <property type="entry name" value="Sec7_dom_sf"/>
</dbReference>
<dbReference type="Gene3D" id="2.30.42.10">
    <property type="match status" value="1"/>
</dbReference>
<dbReference type="Gene3D" id="2.30.29.30">
    <property type="entry name" value="Pleckstrin-homology domain (PH domain)/Phosphotyrosine-binding domain (PTB)"/>
    <property type="match status" value="1"/>
</dbReference>
<accession>A0A7M7KV72</accession>
<dbReference type="Pfam" id="PF01369">
    <property type="entry name" value="Sec7"/>
    <property type="match status" value="1"/>
</dbReference>
<name>A0A7M7KV72_VARDE</name>
<feature type="compositionally biased region" description="Gly residues" evidence="1">
    <location>
        <begin position="219"/>
        <end position="228"/>
    </location>
</feature>
<feature type="compositionally biased region" description="Polar residues" evidence="1">
    <location>
        <begin position="445"/>
        <end position="466"/>
    </location>
</feature>
<reference evidence="5" key="1">
    <citation type="submission" date="2021-01" db="UniProtKB">
        <authorList>
            <consortium name="EnsemblMetazoa"/>
        </authorList>
    </citation>
    <scope>IDENTIFICATION</scope>
</reference>
<feature type="compositionally biased region" description="Basic and acidic residues" evidence="1">
    <location>
        <begin position="132"/>
        <end position="144"/>
    </location>
</feature>
<dbReference type="AlphaFoldDB" id="A0A7M7KV72"/>
<feature type="compositionally biased region" description="Low complexity" evidence="1">
    <location>
        <begin position="777"/>
        <end position="805"/>
    </location>
</feature>
<dbReference type="InterPro" id="IPR023394">
    <property type="entry name" value="Sec7_C_sf"/>
</dbReference>
<protein>
    <submittedName>
        <fullName evidence="5">Uncharacterized protein</fullName>
    </submittedName>
</protein>
<feature type="region of interest" description="Disordered" evidence="1">
    <location>
        <begin position="768"/>
        <end position="807"/>
    </location>
</feature>
<feature type="region of interest" description="Disordered" evidence="1">
    <location>
        <begin position="536"/>
        <end position="570"/>
    </location>
</feature>
<dbReference type="Proteomes" id="UP000594260">
    <property type="component" value="Unplaced"/>
</dbReference>
<dbReference type="InterPro" id="IPR041681">
    <property type="entry name" value="PH_9"/>
</dbReference>
<dbReference type="InterPro" id="IPR001849">
    <property type="entry name" value="PH_domain"/>
</dbReference>
<evidence type="ECO:0000256" key="1">
    <source>
        <dbReference type="SAM" id="MobiDB-lite"/>
    </source>
</evidence>
<feature type="domain" description="PH" evidence="2">
    <location>
        <begin position="806"/>
        <end position="920"/>
    </location>
</feature>
<dbReference type="InterPro" id="IPR011993">
    <property type="entry name" value="PH-like_dom_sf"/>
</dbReference>
<dbReference type="FunCoup" id="A0A7M7KV72">
    <property type="interactions" value="150"/>
</dbReference>
<dbReference type="PROSITE" id="PS50003">
    <property type="entry name" value="PH_DOMAIN"/>
    <property type="match status" value="1"/>
</dbReference>
<evidence type="ECO:0000313" key="5">
    <source>
        <dbReference type="EnsemblMetazoa" id="XP_022672498"/>
    </source>
</evidence>
<dbReference type="PANTHER" id="PTHR10663">
    <property type="entry name" value="GUANYL-NUCLEOTIDE EXCHANGE FACTOR"/>
    <property type="match status" value="1"/>
</dbReference>
<evidence type="ECO:0000313" key="6">
    <source>
        <dbReference type="Proteomes" id="UP000594260"/>
    </source>
</evidence>
<dbReference type="RefSeq" id="XP_022672498.1">
    <property type="nucleotide sequence ID" value="XM_022816763.1"/>
</dbReference>
<dbReference type="PANTHER" id="PTHR10663:SF376">
    <property type="entry name" value="PH AND SEC7 DOMAIN-CONTAINING PROTEIN"/>
    <property type="match status" value="1"/>
</dbReference>
<dbReference type="EnsemblMetazoa" id="XM_022816764">
    <property type="protein sequence ID" value="XP_022672499"/>
    <property type="gene ID" value="LOC111255107"/>
</dbReference>
<sequence>MVVEVRLRRSNSLNGFGFRIRHRGDGLPTVSDVVTDGPTAGLLEAGDEIVSVDSLIAGDVHIRQLLKHLRLARDEVTLVVKKNPSNSKNNNNIVSVNDNRGRANASHNEPSLDNSYRASGDCPQKSVSSPRVDNRPQRFTHGKDSFQNTQLYSELGSAQSDRFHGREASRISPGREASWKTVSDYDRNIQVSPQDHRFFTGGRFNPMLQSASSATSNGYAGGPLGGPQLGPSSTIGAMSHHRRSHPPPDSNQNNHLSASMGTTTTISEGQPVLNHKDAATENSAVTTRMAFGSSSMSSSASMMKSHSTERKKVAEAFIMTGDAIIITKSLESTTGIGCDDTKEMKSSPEDEEHSAASRVTFSKHTNATTGECTSELASAFGSEELGAGYSDFDMSTANTISPSEDFSREEDWLEPDLSEAHLRHSAFDGQAGPNVVGPRMRRSTSGHSNCSAGTGTRNGGHSSAGLQQQQTTTTTTTTTVTTSSSWQRHSMDESSLSFYKEETFSEERKVINTSLCGPEGGSFDAGLTPVITPGASVMSEKEERPREPPTPPPPPLPTVSPPASPEEALKSPPAMLGLLADSSGSPLAPLGLPPPGLTRTSVDVPSALRLAKRLFNLEGFKKVDVSHHLSKNNDFSRCVAEEYLRHFDFSGLSLDVALRRFLDKFCLQGETQERERVLAHFSKRFLDCNPQCSDQLGSQDAVHTLTCALMLLNTDLHGNGLSRRRMTAQDFAQNLSGLNDGKDFPKEMLRMLFQAIKDQPIKWATEGEATPTHRGAESSTGLTGATTTAGNTVAEGTRQQQQQQQRDFRRGYLVRKCCVDPGGKRTPRGKRGWRPLYAKLSDLLLLLHKDEKSCDEMKSLTDSMQHTTPIHHCLATIACDYTKRPWVFRLQTADLAEFLFQATSDEDCLAWVDTINCVAAALSAPALPAPTSNTAKFQRPTLPISHTRLKPQEQLESHYARVLCLEREVHECQASGNSPAHHNTNTIANSYNNVVGSANSSSSGCHSSSSSSSGSTSNRRREKDKEKERAERNAAKEGFLQYELKRYNTYAAVLANAIRQGSPIVGGKATAGGGNGSIVSNASGVGTQFSHLLLLNTQGTGSSTRGQQSSSGNGKGGNHGSFRDRGID</sequence>
<feature type="region of interest" description="Disordered" evidence="1">
    <location>
        <begin position="998"/>
        <end position="1032"/>
    </location>
</feature>
<feature type="domain" description="PDZ" evidence="3">
    <location>
        <begin position="4"/>
        <end position="84"/>
    </location>
</feature>